<dbReference type="PANTHER" id="PTHR33828">
    <property type="entry name" value="OS05G0596200 PROTEIN"/>
    <property type="match status" value="1"/>
</dbReference>
<comment type="caution">
    <text evidence="2">The sequence shown here is derived from an EMBL/GenBank/DDBJ whole genome shotgun (WGS) entry which is preliminary data.</text>
</comment>
<dbReference type="PANTHER" id="PTHR33828:SF1">
    <property type="entry name" value="OS05G0596200 PROTEIN"/>
    <property type="match status" value="1"/>
</dbReference>
<sequence>MSSSSAALARGKSAISGSTAKFEAAKGSSSKGAKPKRTATRGKTEKKVYSLPGQKFDPPEEREPLRIFYESLSKQIPSSEMAEFWYAKMLPPLHF</sequence>
<gene>
    <name evidence="2" type="ORF">E2562_036791</name>
</gene>
<dbReference type="AlphaFoldDB" id="A0A6G1ET89"/>
<evidence type="ECO:0000256" key="1">
    <source>
        <dbReference type="SAM" id="MobiDB-lite"/>
    </source>
</evidence>
<protein>
    <submittedName>
        <fullName evidence="2">Uncharacterized protein</fullName>
    </submittedName>
</protein>
<dbReference type="Proteomes" id="UP000479710">
    <property type="component" value="Unassembled WGS sequence"/>
</dbReference>
<dbReference type="EMBL" id="SPHZ02000003">
    <property type="protein sequence ID" value="KAF0927868.1"/>
    <property type="molecule type" value="Genomic_DNA"/>
</dbReference>
<dbReference type="OrthoDB" id="361835at2759"/>
<accession>A0A6G1ET89</accession>
<reference evidence="2 3" key="1">
    <citation type="submission" date="2019-11" db="EMBL/GenBank/DDBJ databases">
        <title>Whole genome sequence of Oryza granulata.</title>
        <authorList>
            <person name="Li W."/>
        </authorList>
    </citation>
    <scope>NUCLEOTIDE SEQUENCE [LARGE SCALE GENOMIC DNA]</scope>
    <source>
        <strain evidence="3">cv. Menghai</strain>
        <tissue evidence="2">Leaf</tissue>
    </source>
</reference>
<organism evidence="2 3">
    <name type="scientific">Oryza meyeriana var. granulata</name>
    <dbReference type="NCBI Taxonomy" id="110450"/>
    <lineage>
        <taxon>Eukaryota</taxon>
        <taxon>Viridiplantae</taxon>
        <taxon>Streptophyta</taxon>
        <taxon>Embryophyta</taxon>
        <taxon>Tracheophyta</taxon>
        <taxon>Spermatophyta</taxon>
        <taxon>Magnoliopsida</taxon>
        <taxon>Liliopsida</taxon>
        <taxon>Poales</taxon>
        <taxon>Poaceae</taxon>
        <taxon>BOP clade</taxon>
        <taxon>Oryzoideae</taxon>
        <taxon>Oryzeae</taxon>
        <taxon>Oryzinae</taxon>
        <taxon>Oryza</taxon>
        <taxon>Oryza meyeriana</taxon>
    </lineage>
</organism>
<proteinExistence type="predicted"/>
<name>A0A6G1ET89_9ORYZ</name>
<evidence type="ECO:0000313" key="3">
    <source>
        <dbReference type="Proteomes" id="UP000479710"/>
    </source>
</evidence>
<keyword evidence="3" id="KW-1185">Reference proteome</keyword>
<feature type="region of interest" description="Disordered" evidence="1">
    <location>
        <begin position="1"/>
        <end position="62"/>
    </location>
</feature>
<evidence type="ECO:0000313" key="2">
    <source>
        <dbReference type="EMBL" id="KAF0927868.1"/>
    </source>
</evidence>